<dbReference type="EMBL" id="CM056811">
    <property type="protein sequence ID" value="KAJ8637754.1"/>
    <property type="molecule type" value="Genomic_DNA"/>
</dbReference>
<gene>
    <name evidence="1" type="ORF">MRB53_012021</name>
</gene>
<name>A0ACC2LXJ0_PERAE</name>
<protein>
    <submittedName>
        <fullName evidence="1">Uncharacterized protein</fullName>
    </submittedName>
</protein>
<proteinExistence type="predicted"/>
<comment type="caution">
    <text evidence="1">The sequence shown here is derived from an EMBL/GenBank/DDBJ whole genome shotgun (WGS) entry which is preliminary data.</text>
</comment>
<sequence length="192" mass="22043">MPYFLQYLFSKLEKKTSTPQPQNCLFSACKKPSTPSFAYCRKESNDSNQTVTSTDSDSFVLGNRPSKSVVFYSEPSRWTCDIRPDIRPSQRFDVSAGTSLVEEDVHVSDNGRSGAIALAIYTMDPCVEFRRSMQEMMDAHHVDSFKPLDWNFMQELLLYYLKLNENKLHESIIDAFLDLMKQIPRPAWESGS</sequence>
<dbReference type="Proteomes" id="UP001234297">
    <property type="component" value="Chromosome 3"/>
</dbReference>
<accession>A0ACC2LXJ0</accession>
<reference evidence="1 2" key="1">
    <citation type="journal article" date="2022" name="Hortic Res">
        <title>A haplotype resolved chromosomal level avocado genome allows analysis of novel avocado genes.</title>
        <authorList>
            <person name="Nath O."/>
            <person name="Fletcher S.J."/>
            <person name="Hayward A."/>
            <person name="Shaw L.M."/>
            <person name="Masouleh A.K."/>
            <person name="Furtado A."/>
            <person name="Henry R.J."/>
            <person name="Mitter N."/>
        </authorList>
    </citation>
    <scope>NUCLEOTIDE SEQUENCE [LARGE SCALE GENOMIC DNA]</scope>
    <source>
        <strain evidence="2">cv. Hass</strain>
    </source>
</reference>
<keyword evidence="2" id="KW-1185">Reference proteome</keyword>
<organism evidence="1 2">
    <name type="scientific">Persea americana</name>
    <name type="common">Avocado</name>
    <dbReference type="NCBI Taxonomy" id="3435"/>
    <lineage>
        <taxon>Eukaryota</taxon>
        <taxon>Viridiplantae</taxon>
        <taxon>Streptophyta</taxon>
        <taxon>Embryophyta</taxon>
        <taxon>Tracheophyta</taxon>
        <taxon>Spermatophyta</taxon>
        <taxon>Magnoliopsida</taxon>
        <taxon>Magnoliidae</taxon>
        <taxon>Laurales</taxon>
        <taxon>Lauraceae</taxon>
        <taxon>Persea</taxon>
    </lineage>
</organism>
<evidence type="ECO:0000313" key="1">
    <source>
        <dbReference type="EMBL" id="KAJ8637754.1"/>
    </source>
</evidence>
<evidence type="ECO:0000313" key="2">
    <source>
        <dbReference type="Proteomes" id="UP001234297"/>
    </source>
</evidence>